<feature type="non-terminal residue" evidence="2">
    <location>
        <position position="1"/>
    </location>
</feature>
<proteinExistence type="predicted"/>
<feature type="transmembrane region" description="Helical" evidence="1">
    <location>
        <begin position="20"/>
        <end position="42"/>
    </location>
</feature>
<reference evidence="2" key="1">
    <citation type="submission" date="2016-05" db="EMBL/GenBank/DDBJ databases">
        <authorList>
            <person name="Lavstsen T."/>
            <person name="Jespersen J.S."/>
        </authorList>
    </citation>
    <scope>NUCLEOTIDE SEQUENCE</scope>
    <source>
        <tissue evidence="2">Brain</tissue>
    </source>
</reference>
<keyword evidence="1" id="KW-0812">Transmembrane</keyword>
<feature type="non-terminal residue" evidence="2">
    <location>
        <position position="45"/>
    </location>
</feature>
<keyword evidence="1" id="KW-1133">Transmembrane helix</keyword>
<accession>A0A1A8NMY2</accession>
<evidence type="ECO:0000313" key="2">
    <source>
        <dbReference type="EMBL" id="SBR70341.1"/>
    </source>
</evidence>
<reference evidence="2" key="2">
    <citation type="submission" date="2016-06" db="EMBL/GenBank/DDBJ databases">
        <title>The genome of a short-lived fish provides insights into sex chromosome evolution and the genetic control of aging.</title>
        <authorList>
            <person name="Reichwald K."/>
            <person name="Felder M."/>
            <person name="Petzold A."/>
            <person name="Koch P."/>
            <person name="Groth M."/>
            <person name="Platzer M."/>
        </authorList>
    </citation>
    <scope>NUCLEOTIDE SEQUENCE</scope>
    <source>
        <tissue evidence="2">Brain</tissue>
    </source>
</reference>
<keyword evidence="1" id="KW-0472">Membrane</keyword>
<protein>
    <submittedName>
        <fullName evidence="2">Potassium voltage-gated channel, Shal-related subfamily, member 3</fullName>
    </submittedName>
</protein>
<dbReference type="AlphaFoldDB" id="A0A1A8NMY2"/>
<name>A0A1A8NMY2_9TELE</name>
<organism evidence="2">
    <name type="scientific">Nothobranchius rachovii</name>
    <name type="common">bluefin notho</name>
    <dbReference type="NCBI Taxonomy" id="451742"/>
    <lineage>
        <taxon>Eukaryota</taxon>
        <taxon>Metazoa</taxon>
        <taxon>Chordata</taxon>
        <taxon>Craniata</taxon>
        <taxon>Vertebrata</taxon>
        <taxon>Euteleostomi</taxon>
        <taxon>Actinopterygii</taxon>
        <taxon>Neopterygii</taxon>
        <taxon>Teleostei</taxon>
        <taxon>Neoteleostei</taxon>
        <taxon>Acanthomorphata</taxon>
        <taxon>Ovalentaria</taxon>
        <taxon>Atherinomorphae</taxon>
        <taxon>Cyprinodontiformes</taxon>
        <taxon>Nothobranchiidae</taxon>
        <taxon>Nothobranchius</taxon>
    </lineage>
</organism>
<sequence length="45" mass="5123">NKNKLTKLFLLVFCCSRTKIFFHLLSFTLVFVALIVLGSSFATKL</sequence>
<gene>
    <name evidence="2" type="primary">KCND3</name>
</gene>
<evidence type="ECO:0000256" key="1">
    <source>
        <dbReference type="SAM" id="Phobius"/>
    </source>
</evidence>
<dbReference type="EMBL" id="HAEH01003079">
    <property type="protein sequence ID" value="SBR70341.1"/>
    <property type="molecule type" value="Transcribed_RNA"/>
</dbReference>